<evidence type="ECO:0000313" key="2">
    <source>
        <dbReference type="Proteomes" id="UP000276133"/>
    </source>
</evidence>
<keyword evidence="2" id="KW-1185">Reference proteome</keyword>
<evidence type="ECO:0000313" key="1">
    <source>
        <dbReference type="EMBL" id="RNA19256.1"/>
    </source>
</evidence>
<dbReference type="Proteomes" id="UP000276133">
    <property type="component" value="Unassembled WGS sequence"/>
</dbReference>
<gene>
    <name evidence="1" type="ORF">BpHYR1_012315</name>
</gene>
<dbReference type="EMBL" id="REGN01004081">
    <property type="protein sequence ID" value="RNA19256.1"/>
    <property type="molecule type" value="Genomic_DNA"/>
</dbReference>
<dbReference type="AlphaFoldDB" id="A0A3M7R6T4"/>
<sequence>MYSRNLECQNHVRNIKTRSSRTGHVEIRLRDSSCWTGSGQVNRKEDVPSCILDLKTQDNTALG</sequence>
<name>A0A3M7R6T4_BRAPC</name>
<accession>A0A3M7R6T4</accession>
<comment type="caution">
    <text evidence="1">The sequence shown here is derived from an EMBL/GenBank/DDBJ whole genome shotgun (WGS) entry which is preliminary data.</text>
</comment>
<reference evidence="1 2" key="1">
    <citation type="journal article" date="2018" name="Sci. Rep.">
        <title>Genomic signatures of local adaptation to the degree of environmental predictability in rotifers.</title>
        <authorList>
            <person name="Franch-Gras L."/>
            <person name="Hahn C."/>
            <person name="Garcia-Roger E.M."/>
            <person name="Carmona M.J."/>
            <person name="Serra M."/>
            <person name="Gomez A."/>
        </authorList>
    </citation>
    <scope>NUCLEOTIDE SEQUENCE [LARGE SCALE GENOMIC DNA]</scope>
    <source>
        <strain evidence="1">HYR1</strain>
    </source>
</reference>
<organism evidence="1 2">
    <name type="scientific">Brachionus plicatilis</name>
    <name type="common">Marine rotifer</name>
    <name type="synonym">Brachionus muelleri</name>
    <dbReference type="NCBI Taxonomy" id="10195"/>
    <lineage>
        <taxon>Eukaryota</taxon>
        <taxon>Metazoa</taxon>
        <taxon>Spiralia</taxon>
        <taxon>Gnathifera</taxon>
        <taxon>Rotifera</taxon>
        <taxon>Eurotatoria</taxon>
        <taxon>Monogononta</taxon>
        <taxon>Pseudotrocha</taxon>
        <taxon>Ploima</taxon>
        <taxon>Brachionidae</taxon>
        <taxon>Brachionus</taxon>
    </lineage>
</organism>
<protein>
    <submittedName>
        <fullName evidence="1">Uncharacterized protein</fullName>
    </submittedName>
</protein>
<proteinExistence type="predicted"/>